<dbReference type="AlphaFoldDB" id="A0A0E1X5Y4"/>
<dbReference type="Proteomes" id="UP000003455">
    <property type="component" value="Chromosome"/>
</dbReference>
<accession>A0A0E1X5Y4</accession>
<dbReference type="EMBL" id="ACJA02000004">
    <property type="protein sequence ID" value="EFH94819.1"/>
    <property type="molecule type" value="Genomic_DNA"/>
</dbReference>
<proteinExistence type="predicted"/>
<evidence type="ECO:0000313" key="1">
    <source>
        <dbReference type="EMBL" id="EFH94819.1"/>
    </source>
</evidence>
<comment type="caution">
    <text evidence="1">The sequence shown here is derived from an EMBL/GenBank/DDBJ whole genome shotgun (WGS) entry which is preliminary data.</text>
</comment>
<sequence>MSTGNLILSDERFDLKDIINFNQIIGKIHIGNVYIETIKEKSALFEDRCSYSTLY</sequence>
<organism evidence="1">
    <name type="scientific">Staphylococcus aureus subsp. aureus MN8</name>
    <dbReference type="NCBI Taxonomy" id="548470"/>
    <lineage>
        <taxon>Bacteria</taxon>
        <taxon>Bacillati</taxon>
        <taxon>Bacillota</taxon>
        <taxon>Bacilli</taxon>
        <taxon>Bacillales</taxon>
        <taxon>Staphylococcaceae</taxon>
        <taxon>Staphylococcus</taxon>
    </lineage>
</organism>
<dbReference type="HOGENOM" id="CLU_3030203_0_0_9"/>
<gene>
    <name evidence="1" type="ORF">HMPREF0769_12440</name>
</gene>
<name>A0A0E1X5Y4_STAAU</name>
<reference evidence="1" key="1">
    <citation type="submission" date="2010-05" db="EMBL/GenBank/DDBJ databases">
        <authorList>
            <person name="Muzny D."/>
            <person name="Qin X."/>
            <person name="Buhay C."/>
            <person name="Dugan-Rocha S."/>
            <person name="Ding Y."/>
            <person name="Chen G."/>
            <person name="Hawes A."/>
            <person name="Holder M."/>
            <person name="Jhangiani S."/>
            <person name="Johnson A."/>
            <person name="Khan Z."/>
            <person name="Li Z."/>
            <person name="Liu W."/>
            <person name="Liu X."/>
            <person name="Perez L."/>
            <person name="Shen H."/>
            <person name="Wang Q."/>
            <person name="Watt J."/>
            <person name="Xi L."/>
            <person name="Xin Y."/>
            <person name="Zhou J."/>
            <person name="Deng J."/>
            <person name="Jiang H."/>
            <person name="Liu Y."/>
            <person name="Qu J."/>
            <person name="Song X.-Z."/>
            <person name="Zhang L."/>
            <person name="Villasana D."/>
            <person name="Johnson A."/>
            <person name="Liu J."/>
            <person name="Liyanage D."/>
            <person name="Lorensuhewa L."/>
            <person name="Robinson T."/>
            <person name="Song A."/>
            <person name="Song B.-B."/>
            <person name="Dinh H."/>
            <person name="Thornton R."/>
            <person name="Coyle M."/>
            <person name="Francisco L."/>
            <person name="Jackson L."/>
            <person name="Javaid M."/>
            <person name="Korchina V."/>
            <person name="Kovar C."/>
            <person name="Mata R."/>
            <person name="Mathew T."/>
            <person name="Ngo R."/>
            <person name="Nguyen L."/>
            <person name="Nguyen N."/>
            <person name="Okwuonu G."/>
            <person name="Ongeri F."/>
            <person name="Pham C."/>
            <person name="Simmons D."/>
            <person name="Wilczek-Boney K."/>
            <person name="Hale W."/>
            <person name="Jakkamsetti A."/>
            <person name="Pham P."/>
            <person name="Ruth R."/>
            <person name="San Lucas F."/>
            <person name="Warren J."/>
            <person name="Zhang J."/>
            <person name="Zhao Z."/>
            <person name="Zhou C."/>
            <person name="Zhu D."/>
            <person name="Lee S."/>
            <person name="Bess C."/>
            <person name="Blankenburg K."/>
            <person name="Forbes L."/>
            <person name="Fu Q."/>
            <person name="Gubbala S."/>
            <person name="Hirani K."/>
            <person name="Jayaseelan J.C."/>
            <person name="Lara F."/>
            <person name="Munidasa M."/>
            <person name="Palculict T."/>
            <person name="Patil S."/>
            <person name="Pu L.-L."/>
            <person name="Saada N."/>
            <person name="Tang L."/>
            <person name="Weissenberger G."/>
            <person name="Zhu Y."/>
            <person name="Hemphill L."/>
            <person name="Shang Y."/>
            <person name="Youmans B."/>
            <person name="Ayvaz T."/>
            <person name="Ross M."/>
            <person name="Santibanez J."/>
            <person name="Aqrawi P."/>
            <person name="Gross S."/>
            <person name="Joshi V."/>
            <person name="Fowler G."/>
            <person name="Nazareth L."/>
            <person name="Reid J."/>
            <person name="Worley K."/>
            <person name="Petrosino J."/>
            <person name="Highlander S."/>
            <person name="Gibbs R."/>
        </authorList>
    </citation>
    <scope>NUCLEOTIDE SEQUENCE [LARGE SCALE GENOMIC DNA]</scope>
    <source>
        <strain evidence="1">MN8</strain>
    </source>
</reference>
<protein>
    <submittedName>
        <fullName evidence="1">Uncharacterized protein</fullName>
    </submittedName>
</protein>